<reference evidence="2 3" key="1">
    <citation type="journal article" date="2016" name="Nat. Commun.">
        <title>Thousands of microbial genomes shed light on interconnected biogeochemical processes in an aquifer system.</title>
        <authorList>
            <person name="Anantharaman K."/>
            <person name="Brown C.T."/>
            <person name="Hug L.A."/>
            <person name="Sharon I."/>
            <person name="Castelle C.J."/>
            <person name="Probst A.J."/>
            <person name="Thomas B.C."/>
            <person name="Singh A."/>
            <person name="Wilkins M.J."/>
            <person name="Karaoz U."/>
            <person name="Brodie E.L."/>
            <person name="Williams K.H."/>
            <person name="Hubbard S.S."/>
            <person name="Banfield J.F."/>
        </authorList>
    </citation>
    <scope>NUCLEOTIDE SEQUENCE [LARGE SCALE GENOMIC DNA]</scope>
</reference>
<dbReference type="EMBL" id="MGDI01000017">
    <property type="protein sequence ID" value="OGL54044.1"/>
    <property type="molecule type" value="Genomic_DNA"/>
</dbReference>
<comment type="similarity">
    <text evidence="1">Belongs to the GatC family.</text>
</comment>
<name>A0A1F7SLF7_9BACT</name>
<proteinExistence type="inferred from homology"/>
<dbReference type="Pfam" id="PF02686">
    <property type="entry name" value="GatC"/>
    <property type="match status" value="1"/>
</dbReference>
<dbReference type="GO" id="GO:0070681">
    <property type="term" value="P:glutaminyl-tRNAGln biosynthesis via transamidation"/>
    <property type="evidence" value="ECO:0007669"/>
    <property type="project" value="TreeGrafter"/>
</dbReference>
<sequence>MGISKEEVKHIAKLARIEFSEDEINRFTEQLSTILNYVSKLDELNTEDIVPTSHVIDLKNCFRDDEIKSSLPVEESLRNAPQREKFFFKVPKIIE</sequence>
<evidence type="ECO:0000313" key="3">
    <source>
        <dbReference type="Proteomes" id="UP000178082"/>
    </source>
</evidence>
<dbReference type="STRING" id="1817883.A3G31_04260"/>
<evidence type="ECO:0000256" key="1">
    <source>
        <dbReference type="HAMAP-Rule" id="MF_00122"/>
    </source>
</evidence>
<dbReference type="Gene3D" id="1.10.20.60">
    <property type="entry name" value="Glu-tRNAGln amidotransferase C subunit, N-terminal domain"/>
    <property type="match status" value="1"/>
</dbReference>
<organism evidence="2 3">
    <name type="scientific">Candidatus Schekmanbacteria bacterium RIFCSPLOWO2_12_FULL_38_15</name>
    <dbReference type="NCBI Taxonomy" id="1817883"/>
    <lineage>
        <taxon>Bacteria</taxon>
        <taxon>Candidatus Schekmaniibacteriota</taxon>
    </lineage>
</organism>
<dbReference type="PANTHER" id="PTHR15004">
    <property type="entry name" value="GLUTAMYL-TRNA(GLN) AMIDOTRANSFERASE SUBUNIT C, MITOCHONDRIAL"/>
    <property type="match status" value="1"/>
</dbReference>
<comment type="subunit">
    <text evidence="1">Heterotrimer of A, B and C subunits.</text>
</comment>
<keyword evidence="1" id="KW-0436">Ligase</keyword>
<comment type="catalytic activity">
    <reaction evidence="1">
        <text>L-aspartyl-tRNA(Asn) + L-glutamine + ATP + H2O = L-asparaginyl-tRNA(Asn) + L-glutamate + ADP + phosphate + 2 H(+)</text>
        <dbReference type="Rhea" id="RHEA:14513"/>
        <dbReference type="Rhea" id="RHEA-COMP:9674"/>
        <dbReference type="Rhea" id="RHEA-COMP:9677"/>
        <dbReference type="ChEBI" id="CHEBI:15377"/>
        <dbReference type="ChEBI" id="CHEBI:15378"/>
        <dbReference type="ChEBI" id="CHEBI:29985"/>
        <dbReference type="ChEBI" id="CHEBI:30616"/>
        <dbReference type="ChEBI" id="CHEBI:43474"/>
        <dbReference type="ChEBI" id="CHEBI:58359"/>
        <dbReference type="ChEBI" id="CHEBI:78515"/>
        <dbReference type="ChEBI" id="CHEBI:78516"/>
        <dbReference type="ChEBI" id="CHEBI:456216"/>
    </reaction>
</comment>
<dbReference type="NCBIfam" id="TIGR00135">
    <property type="entry name" value="gatC"/>
    <property type="match status" value="1"/>
</dbReference>
<comment type="function">
    <text evidence="1">Allows the formation of correctly charged Asn-tRNA(Asn) or Gln-tRNA(Gln) through the transamidation of misacylated Asp-tRNA(Asn) or Glu-tRNA(Gln) in organisms which lack either or both of asparaginyl-tRNA or glutaminyl-tRNA synthetases. The reaction takes place in the presence of glutamine and ATP through an activated phospho-Asp-tRNA(Asn) or phospho-Glu-tRNA(Gln).</text>
</comment>
<gene>
    <name evidence="1" type="primary">gatC</name>
    <name evidence="2" type="ORF">A3G31_04260</name>
</gene>
<dbReference type="SUPFAM" id="SSF141000">
    <property type="entry name" value="Glu-tRNAGln amidotransferase C subunit"/>
    <property type="match status" value="1"/>
</dbReference>
<evidence type="ECO:0000313" key="2">
    <source>
        <dbReference type="EMBL" id="OGL54044.1"/>
    </source>
</evidence>
<dbReference type="GO" id="GO:0005524">
    <property type="term" value="F:ATP binding"/>
    <property type="evidence" value="ECO:0007669"/>
    <property type="project" value="UniProtKB-KW"/>
</dbReference>
<dbReference type="GO" id="GO:0016740">
    <property type="term" value="F:transferase activity"/>
    <property type="evidence" value="ECO:0007669"/>
    <property type="project" value="UniProtKB-KW"/>
</dbReference>
<dbReference type="EC" id="6.3.5.-" evidence="1"/>
<dbReference type="GO" id="GO:0006450">
    <property type="term" value="P:regulation of translational fidelity"/>
    <property type="evidence" value="ECO:0007669"/>
    <property type="project" value="InterPro"/>
</dbReference>
<keyword evidence="1" id="KW-0648">Protein biosynthesis</keyword>
<keyword evidence="1" id="KW-0067">ATP-binding</keyword>
<dbReference type="InterPro" id="IPR036113">
    <property type="entry name" value="Asp/Glu-ADT_sf_sub_c"/>
</dbReference>
<dbReference type="AlphaFoldDB" id="A0A1F7SLF7"/>
<comment type="caution">
    <text evidence="2">The sequence shown here is derived from an EMBL/GenBank/DDBJ whole genome shotgun (WGS) entry which is preliminary data.</text>
</comment>
<accession>A0A1F7SLF7</accession>
<dbReference type="InterPro" id="IPR003837">
    <property type="entry name" value="GatC"/>
</dbReference>
<keyword evidence="2" id="KW-0808">Transferase</keyword>
<dbReference type="Proteomes" id="UP000178082">
    <property type="component" value="Unassembled WGS sequence"/>
</dbReference>
<protein>
    <recommendedName>
        <fullName evidence="1">Aspartyl/glutamyl-tRNA(Asn/Gln) amidotransferase subunit C</fullName>
        <shortName evidence="1">Asp/Glu-ADT subunit C</shortName>
        <ecNumber evidence="1">6.3.5.-</ecNumber>
    </recommendedName>
</protein>
<keyword evidence="1" id="KW-0547">Nucleotide-binding</keyword>
<dbReference type="GO" id="GO:0050567">
    <property type="term" value="F:glutaminyl-tRNA synthase (glutamine-hydrolyzing) activity"/>
    <property type="evidence" value="ECO:0007669"/>
    <property type="project" value="UniProtKB-UniRule"/>
</dbReference>
<dbReference type="GO" id="GO:0050566">
    <property type="term" value="F:asparaginyl-tRNA synthase (glutamine-hydrolyzing) activity"/>
    <property type="evidence" value="ECO:0007669"/>
    <property type="project" value="RHEA"/>
</dbReference>
<dbReference type="PANTHER" id="PTHR15004:SF0">
    <property type="entry name" value="GLUTAMYL-TRNA(GLN) AMIDOTRANSFERASE SUBUNIT C, MITOCHONDRIAL"/>
    <property type="match status" value="1"/>
</dbReference>
<dbReference type="GO" id="GO:0006412">
    <property type="term" value="P:translation"/>
    <property type="evidence" value="ECO:0007669"/>
    <property type="project" value="UniProtKB-UniRule"/>
</dbReference>
<dbReference type="HAMAP" id="MF_00122">
    <property type="entry name" value="GatC"/>
    <property type="match status" value="1"/>
</dbReference>
<comment type="catalytic activity">
    <reaction evidence="1">
        <text>L-glutamyl-tRNA(Gln) + L-glutamine + ATP + H2O = L-glutaminyl-tRNA(Gln) + L-glutamate + ADP + phosphate + H(+)</text>
        <dbReference type="Rhea" id="RHEA:17521"/>
        <dbReference type="Rhea" id="RHEA-COMP:9681"/>
        <dbReference type="Rhea" id="RHEA-COMP:9684"/>
        <dbReference type="ChEBI" id="CHEBI:15377"/>
        <dbReference type="ChEBI" id="CHEBI:15378"/>
        <dbReference type="ChEBI" id="CHEBI:29985"/>
        <dbReference type="ChEBI" id="CHEBI:30616"/>
        <dbReference type="ChEBI" id="CHEBI:43474"/>
        <dbReference type="ChEBI" id="CHEBI:58359"/>
        <dbReference type="ChEBI" id="CHEBI:78520"/>
        <dbReference type="ChEBI" id="CHEBI:78521"/>
        <dbReference type="ChEBI" id="CHEBI:456216"/>
    </reaction>
</comment>